<dbReference type="EMBL" id="JASWJB010000258">
    <property type="protein sequence ID" value="KAK2592574.1"/>
    <property type="molecule type" value="Genomic_DNA"/>
</dbReference>
<dbReference type="SMART" id="SM00028">
    <property type="entry name" value="TPR"/>
    <property type="match status" value="4"/>
</dbReference>
<dbReference type="Gene3D" id="1.25.40.10">
    <property type="entry name" value="Tetratricopeptide repeat domain"/>
    <property type="match status" value="2"/>
</dbReference>
<evidence type="ECO:0000259" key="2">
    <source>
        <dbReference type="Pfam" id="PF00931"/>
    </source>
</evidence>
<dbReference type="GO" id="GO:0003824">
    <property type="term" value="F:catalytic activity"/>
    <property type="evidence" value="ECO:0007669"/>
    <property type="project" value="InterPro"/>
</dbReference>
<dbReference type="SUPFAM" id="SSF48452">
    <property type="entry name" value="TPR-like"/>
    <property type="match status" value="2"/>
</dbReference>
<feature type="domain" description="NB-ARC" evidence="2">
    <location>
        <begin position="417"/>
        <end position="560"/>
    </location>
</feature>
<evidence type="ECO:0000259" key="3">
    <source>
        <dbReference type="Pfam" id="PF01048"/>
    </source>
</evidence>
<dbReference type="Pfam" id="PF13424">
    <property type="entry name" value="TPR_12"/>
    <property type="match status" value="1"/>
</dbReference>
<dbReference type="PANTHER" id="PTHR46082">
    <property type="entry name" value="ATP/GTP-BINDING PROTEIN-RELATED"/>
    <property type="match status" value="1"/>
</dbReference>
<dbReference type="Pfam" id="PF25000">
    <property type="entry name" value="DUF7779"/>
    <property type="match status" value="1"/>
</dbReference>
<organism evidence="5 6">
    <name type="scientific">Conoideocrella luteorostrata</name>
    <dbReference type="NCBI Taxonomy" id="1105319"/>
    <lineage>
        <taxon>Eukaryota</taxon>
        <taxon>Fungi</taxon>
        <taxon>Dikarya</taxon>
        <taxon>Ascomycota</taxon>
        <taxon>Pezizomycotina</taxon>
        <taxon>Sordariomycetes</taxon>
        <taxon>Hypocreomycetidae</taxon>
        <taxon>Hypocreales</taxon>
        <taxon>Clavicipitaceae</taxon>
        <taxon>Conoideocrella</taxon>
    </lineage>
</organism>
<dbReference type="InterPro" id="IPR019734">
    <property type="entry name" value="TPR_rpt"/>
</dbReference>
<dbReference type="InterPro" id="IPR000845">
    <property type="entry name" value="Nucleoside_phosphorylase_d"/>
</dbReference>
<feature type="compositionally biased region" description="Polar residues" evidence="1">
    <location>
        <begin position="314"/>
        <end position="331"/>
    </location>
</feature>
<dbReference type="GO" id="GO:0043531">
    <property type="term" value="F:ADP binding"/>
    <property type="evidence" value="ECO:0007669"/>
    <property type="project" value="InterPro"/>
</dbReference>
<protein>
    <recommendedName>
        <fullName evidence="7">Nucleoside phosphorylase domain-containing protein</fullName>
    </recommendedName>
</protein>
<evidence type="ECO:0000256" key="1">
    <source>
        <dbReference type="SAM" id="MobiDB-lite"/>
    </source>
</evidence>
<dbReference type="InterPro" id="IPR002182">
    <property type="entry name" value="NB-ARC"/>
</dbReference>
<dbReference type="PANTHER" id="PTHR46082:SF11">
    <property type="entry name" value="AAA+ ATPASE DOMAIN-CONTAINING PROTEIN-RELATED"/>
    <property type="match status" value="1"/>
</dbReference>
<dbReference type="InterPro" id="IPR056681">
    <property type="entry name" value="DUF7779"/>
</dbReference>
<evidence type="ECO:0008006" key="7">
    <source>
        <dbReference type="Google" id="ProtNLM"/>
    </source>
</evidence>
<dbReference type="Proteomes" id="UP001251528">
    <property type="component" value="Unassembled WGS sequence"/>
</dbReference>
<gene>
    <name evidence="5" type="ORF">QQS21_009719</name>
</gene>
<dbReference type="AlphaFoldDB" id="A0AAJ0FUU2"/>
<dbReference type="SUPFAM" id="SSF52540">
    <property type="entry name" value="P-loop containing nucleoside triphosphate hydrolases"/>
    <property type="match status" value="1"/>
</dbReference>
<name>A0AAJ0FUU2_9HYPO</name>
<keyword evidence="6" id="KW-1185">Reference proteome</keyword>
<dbReference type="GO" id="GO:0009116">
    <property type="term" value="P:nucleoside metabolic process"/>
    <property type="evidence" value="ECO:0007669"/>
    <property type="project" value="InterPro"/>
</dbReference>
<feature type="domain" description="Nucleoside phosphorylase" evidence="3">
    <location>
        <begin position="14"/>
        <end position="302"/>
    </location>
</feature>
<reference evidence="5" key="1">
    <citation type="submission" date="2023-06" db="EMBL/GenBank/DDBJ databases">
        <title>Conoideocrella luteorostrata (Hypocreales: Clavicipitaceae), a potential biocontrol fungus for elongate hemlock scale in United States Christmas tree production areas.</title>
        <authorList>
            <person name="Barrett H."/>
            <person name="Lovett B."/>
            <person name="Macias A.M."/>
            <person name="Stajich J.E."/>
            <person name="Kasson M.T."/>
        </authorList>
    </citation>
    <scope>NUCLEOTIDE SEQUENCE</scope>
    <source>
        <strain evidence="5">ARSEF 14590</strain>
    </source>
</reference>
<dbReference type="InterPro" id="IPR011990">
    <property type="entry name" value="TPR-like_helical_dom_sf"/>
</dbReference>
<comment type="caution">
    <text evidence="5">The sequence shown here is derived from an EMBL/GenBank/DDBJ whole genome shotgun (WGS) entry which is preliminary data.</text>
</comment>
<dbReference type="InterPro" id="IPR027417">
    <property type="entry name" value="P-loop_NTPase"/>
</dbReference>
<evidence type="ECO:0000313" key="5">
    <source>
        <dbReference type="EMBL" id="KAK2592574.1"/>
    </source>
</evidence>
<proteinExistence type="predicted"/>
<dbReference type="InterPro" id="IPR053137">
    <property type="entry name" value="NLR-like"/>
</dbReference>
<dbReference type="InterPro" id="IPR035994">
    <property type="entry name" value="Nucleoside_phosphorylase_sf"/>
</dbReference>
<dbReference type="Pfam" id="PF00931">
    <property type="entry name" value="NB-ARC"/>
    <property type="match status" value="1"/>
</dbReference>
<feature type="region of interest" description="Disordered" evidence="1">
    <location>
        <begin position="314"/>
        <end position="338"/>
    </location>
</feature>
<dbReference type="Gene3D" id="3.40.50.1580">
    <property type="entry name" value="Nucleoside phosphorylase domain"/>
    <property type="match status" value="1"/>
</dbReference>
<dbReference type="Pfam" id="PF01048">
    <property type="entry name" value="PNP_UDP_1"/>
    <property type="match status" value="1"/>
</dbReference>
<dbReference type="Gene3D" id="3.40.50.300">
    <property type="entry name" value="P-loop containing nucleotide triphosphate hydrolases"/>
    <property type="match status" value="1"/>
</dbReference>
<accession>A0AAJ0FUU2</accession>
<evidence type="ECO:0000259" key="4">
    <source>
        <dbReference type="Pfam" id="PF25000"/>
    </source>
</evidence>
<evidence type="ECO:0000313" key="6">
    <source>
        <dbReference type="Proteomes" id="UP001251528"/>
    </source>
</evidence>
<sequence length="1110" mass="125145">MTQSPSPGKSEYSIGWICALSDERVVASAMLDEHYDPPPQPRSDDNKYTVGRIAAHKIVIACLPAGIYGTTSATRVAEQMRSAFPALRYTLLVGIGGGAPSDDNDIRLGDVVVCQPTDGHGGVIDYTFGKFRSGQGFQLTGFSGKPPWILLNTMRFLQSQLLQGSDLPHHLSTMIQRHGELRGIFEHQGQENDLLYHASYPHVGGADCSRCDPAQLKTRPLRRDNNPVIHYGLIASANIVMKDAIERDRLRQDHGILCFEMEAAGLMHGLDCLVIRGICDYSDSHKNKRWQPYAAATAAAYAKELICAIPVQDSQNDSTPHLRSIDSSVSSPDERFPSRNSTLLADPGLAAVDRQITTYAASDGLPATKMSTSLSSYGILHRPIYMGIYPRNNHFFGRKIILRDIAKGLLPEMEDTLRLRSIALHGITGIGKSQIATEFVYQNMHSFRAVFWISASSKDKLFQGFTEIARELNLSIGTAMNDQEVTVQLVKEWLMKTPEDWLLVFDNANDLCILPPFWPASERGAVLVTSQNPASAYQLANTGIEIKPFSPEESTVFFRGQLEPMTVGDDEARNMTESFGYHTLTIKQMASYIKESQCTLSQFQEVYANSTDRRQLLATPNELSAPGYPHTTMTAFEVTFSKLSPNALSTLGILSFFDPDRIPEALLEDPKKRVPFLASTRRRHTVMRDLGRYSLIEKLDNEPNLRLHRMVVDTISKVIDHDKPKAQEAFQNAAALLHQCFPLQSETRSHMNEKWAECEKYISHVLAFNERYCKLSEQVPLKLSYNFIELLYCSAWYLYERGRLDLSFSLARSAKSAYHEADLRDHRLLLADLYSLQADLYNELTQAEKAEHLAKKSLKIKKAAVKANVLDEHHPQIANSYMDIGVFIAGTNPRKAIGLHQKAIKIREQSPKYADQQAQLLSLNYMNLGRCWWMVKELDKAMIAYEKSLEIIKKLENETRTPYAQTAWTLSGLVNVLIDQEKIDAASDLCEQSMEVHCKVLGPIHHKTAACYNKYAWLLQKKMEHEKAIEYLRLSLNVHIGKQSPSIDTRPEIARTKYQLAEVLHEHGKSEEGDKLKAEAQELRFQLTGKVPEEDDTLESYDELIAYFYR</sequence>
<dbReference type="SUPFAM" id="SSF53167">
    <property type="entry name" value="Purine and uridine phosphorylases"/>
    <property type="match status" value="1"/>
</dbReference>
<feature type="domain" description="DUF7779" evidence="4">
    <location>
        <begin position="639"/>
        <end position="722"/>
    </location>
</feature>